<dbReference type="Gene3D" id="1.20.1740.10">
    <property type="entry name" value="Amino acid/polyamine transporter I"/>
    <property type="match status" value="1"/>
</dbReference>
<feature type="transmembrane region" description="Helical" evidence="6">
    <location>
        <begin position="78"/>
        <end position="100"/>
    </location>
</feature>
<feature type="transmembrane region" description="Helical" evidence="6">
    <location>
        <begin position="438"/>
        <end position="460"/>
    </location>
</feature>
<evidence type="ECO:0000256" key="4">
    <source>
        <dbReference type="ARBA" id="ARBA00022989"/>
    </source>
</evidence>
<keyword evidence="4 6" id="KW-1133">Transmembrane helix</keyword>
<feature type="transmembrane region" description="Helical" evidence="6">
    <location>
        <begin position="481"/>
        <end position="505"/>
    </location>
</feature>
<dbReference type="PANTHER" id="PTHR45649:SF19">
    <property type="entry name" value="TRANSPORTER, PUTATIVE (EUROFUNG)-RELATED"/>
    <property type="match status" value="1"/>
</dbReference>
<evidence type="ECO:0008006" key="9">
    <source>
        <dbReference type="Google" id="ProtNLM"/>
    </source>
</evidence>
<evidence type="ECO:0000313" key="8">
    <source>
        <dbReference type="Proteomes" id="UP000269276"/>
    </source>
</evidence>
<reference evidence="7 8" key="1">
    <citation type="journal article" date="2018" name="BMC Genomics">
        <title>Genomic evidence for intraspecific hybridization in a clonal and extremely halotolerant yeast.</title>
        <authorList>
            <person name="Gostincar C."/>
            <person name="Stajich J.E."/>
            <person name="Zupancic J."/>
            <person name="Zalar P."/>
            <person name="Gunde-Cimerman N."/>
        </authorList>
    </citation>
    <scope>NUCLEOTIDE SEQUENCE [LARGE SCALE GENOMIC DNA]</scope>
    <source>
        <strain evidence="7 8">EXF-2682</strain>
    </source>
</reference>
<evidence type="ECO:0000256" key="6">
    <source>
        <dbReference type="SAM" id="Phobius"/>
    </source>
</evidence>
<dbReference type="OrthoDB" id="2417308at2759"/>
<feature type="transmembrane region" description="Helical" evidence="6">
    <location>
        <begin position="224"/>
        <end position="249"/>
    </location>
</feature>
<evidence type="ECO:0000256" key="5">
    <source>
        <dbReference type="ARBA" id="ARBA00023136"/>
    </source>
</evidence>
<name>A0A3M7DRR7_HORWE</name>
<feature type="transmembrane region" description="Helical" evidence="6">
    <location>
        <begin position="308"/>
        <end position="331"/>
    </location>
</feature>
<keyword evidence="2" id="KW-0813">Transport</keyword>
<keyword evidence="5 6" id="KW-0472">Membrane</keyword>
<dbReference type="InterPro" id="IPR002293">
    <property type="entry name" value="AA/rel_permease1"/>
</dbReference>
<dbReference type="PIRSF" id="PIRSF006060">
    <property type="entry name" value="AA_transporter"/>
    <property type="match status" value="1"/>
</dbReference>
<gene>
    <name evidence="7" type="ORF">D0863_08112</name>
</gene>
<feature type="transmembrane region" description="Helical" evidence="6">
    <location>
        <begin position="154"/>
        <end position="178"/>
    </location>
</feature>
<dbReference type="VEuPathDB" id="FungiDB:BTJ68_00635"/>
<feature type="transmembrane region" description="Helical" evidence="6">
    <location>
        <begin position="112"/>
        <end position="133"/>
    </location>
</feature>
<feature type="transmembrane region" description="Helical" evidence="6">
    <location>
        <begin position="408"/>
        <end position="432"/>
    </location>
</feature>
<dbReference type="Proteomes" id="UP000269276">
    <property type="component" value="Unassembled WGS sequence"/>
</dbReference>
<evidence type="ECO:0000256" key="3">
    <source>
        <dbReference type="ARBA" id="ARBA00022692"/>
    </source>
</evidence>
<organism evidence="7 8">
    <name type="scientific">Hortaea werneckii</name>
    <name type="common">Black yeast</name>
    <name type="synonym">Cladosporium werneckii</name>
    <dbReference type="NCBI Taxonomy" id="91943"/>
    <lineage>
        <taxon>Eukaryota</taxon>
        <taxon>Fungi</taxon>
        <taxon>Dikarya</taxon>
        <taxon>Ascomycota</taxon>
        <taxon>Pezizomycotina</taxon>
        <taxon>Dothideomycetes</taxon>
        <taxon>Dothideomycetidae</taxon>
        <taxon>Mycosphaerellales</taxon>
        <taxon>Teratosphaeriaceae</taxon>
        <taxon>Hortaea</taxon>
    </lineage>
</organism>
<dbReference type="AlphaFoldDB" id="A0A3M7DRR7"/>
<comment type="subcellular location">
    <subcellularLocation>
        <location evidence="1">Membrane</location>
        <topology evidence="1">Multi-pass membrane protein</topology>
    </subcellularLocation>
</comment>
<feature type="transmembrane region" description="Helical" evidence="6">
    <location>
        <begin position="358"/>
        <end position="378"/>
    </location>
</feature>
<feature type="transmembrane region" description="Helical" evidence="6">
    <location>
        <begin position="269"/>
        <end position="288"/>
    </location>
</feature>
<proteinExistence type="predicted"/>
<dbReference type="Pfam" id="PF13520">
    <property type="entry name" value="AA_permease_2"/>
    <property type="match status" value="1"/>
</dbReference>
<evidence type="ECO:0000256" key="1">
    <source>
        <dbReference type="ARBA" id="ARBA00004141"/>
    </source>
</evidence>
<comment type="caution">
    <text evidence="7">The sequence shown here is derived from an EMBL/GenBank/DDBJ whole genome shotgun (WGS) entry which is preliminary data.</text>
</comment>
<accession>A0A3M7DRR7</accession>
<keyword evidence="3 6" id="KW-0812">Transmembrane</keyword>
<dbReference type="EMBL" id="QWIP01000291">
    <property type="protein sequence ID" value="RMY66942.1"/>
    <property type="molecule type" value="Genomic_DNA"/>
</dbReference>
<evidence type="ECO:0000313" key="7">
    <source>
        <dbReference type="EMBL" id="RMY66942.1"/>
    </source>
</evidence>
<dbReference type="GO" id="GO:0016020">
    <property type="term" value="C:membrane"/>
    <property type="evidence" value="ECO:0007669"/>
    <property type="project" value="UniProtKB-SubCell"/>
</dbReference>
<sequence>MPIDNNPDQGRVGDRAATKDFGKGSVSTVTRQINACATFAYPNSCAGDVETNRCHQVSEDSDHGYGDHATRDIGILELVSVGWSICNSWVGVLSTIAFVVNQGGPPTLVYGLPLIFIMYGCIVCSLGELASVYPSAGGQYHWTSILAPKSWGRVLSYSCGLINIFAWISIAAGVGIIIPQILTAPIIHYNPAYAPKTWHIFIIYQAGSAACLLHNIFALRRSMWFFNLIFGLSVATFFVATVTCLARAPSFQSHLSVWVTFVNRTGWESNGVVFLTGILSPGYMYAGLDGAIHLAEESKNPTTAVPRALMSTWIVGFLTSFVIAIACMYSAQDFDKIASTPTGLPVFELFRQAMRSDVASTVMLVVMLLAGFAALAGCQQTASRLTWAFARDHGLFGSSKLSHMDEQWLVPVWALCANATVIFIIGCVYLGSSTAFNAFIGTGLILQLITFAFPAALLLLQRRSAQYLPKSRKFKVPAVMGWVANAGTVGFTIIVTIFWCLPTVFPVEPSNMSKFVHLDS</sequence>
<protein>
    <recommendedName>
        <fullName evidence="9">Amino acid permease/ SLC12A domain-containing protein</fullName>
    </recommendedName>
</protein>
<dbReference type="GO" id="GO:0022857">
    <property type="term" value="F:transmembrane transporter activity"/>
    <property type="evidence" value="ECO:0007669"/>
    <property type="project" value="InterPro"/>
</dbReference>
<dbReference type="PANTHER" id="PTHR45649">
    <property type="entry name" value="AMINO-ACID PERMEASE BAT1"/>
    <property type="match status" value="1"/>
</dbReference>
<evidence type="ECO:0000256" key="2">
    <source>
        <dbReference type="ARBA" id="ARBA00022448"/>
    </source>
</evidence>
<feature type="transmembrane region" description="Helical" evidence="6">
    <location>
        <begin position="198"/>
        <end position="217"/>
    </location>
</feature>